<accession>A0ABC8LSS1</accession>
<gene>
    <name evidence="23" type="ORF">ERUC_LOCUS38901</name>
</gene>
<evidence type="ECO:0000313" key="23">
    <source>
        <dbReference type="EMBL" id="CAH8386418.1"/>
    </source>
</evidence>
<keyword evidence="17 20" id="KW-0010">Activator</keyword>
<dbReference type="GO" id="GO:0006325">
    <property type="term" value="P:chromatin organization"/>
    <property type="evidence" value="ECO:0007669"/>
    <property type="project" value="UniProtKB-KW"/>
</dbReference>
<keyword evidence="7 22" id="KW-0812">Transmembrane</keyword>
<evidence type="ECO:0000256" key="1">
    <source>
        <dbReference type="ARBA" id="ARBA00004123"/>
    </source>
</evidence>
<evidence type="ECO:0000256" key="10">
    <source>
        <dbReference type="ARBA" id="ARBA00022777"/>
    </source>
</evidence>
<dbReference type="GO" id="GO:0031969">
    <property type="term" value="C:chloroplast membrane"/>
    <property type="evidence" value="ECO:0007669"/>
    <property type="project" value="UniProtKB-SubCell"/>
</dbReference>
<evidence type="ECO:0000256" key="5">
    <source>
        <dbReference type="ARBA" id="ARBA00022640"/>
    </source>
</evidence>
<keyword evidence="9" id="KW-0863">Zinc-finger</keyword>
<protein>
    <recommendedName>
        <fullName evidence="20">SAGA-associated factor 11</fullName>
    </recommendedName>
</protein>
<evidence type="ECO:0000256" key="4">
    <source>
        <dbReference type="ARBA" id="ARBA00022528"/>
    </source>
</evidence>
<comment type="caution">
    <text evidence="23">The sequence shown here is derived from an EMBL/GenBank/DDBJ whole genome shotgun (WGS) entry which is preliminary data.</text>
</comment>
<feature type="compositionally biased region" description="Polar residues" evidence="21">
    <location>
        <begin position="462"/>
        <end position="471"/>
    </location>
</feature>
<dbReference type="InterPro" id="IPR039606">
    <property type="entry name" value="Phytol/farnesol_kinase"/>
</dbReference>
<feature type="transmembrane region" description="Helical" evidence="22">
    <location>
        <begin position="41"/>
        <end position="61"/>
    </location>
</feature>
<evidence type="ECO:0000256" key="17">
    <source>
        <dbReference type="ARBA" id="ARBA00023159"/>
    </source>
</evidence>
<evidence type="ECO:0000256" key="15">
    <source>
        <dbReference type="ARBA" id="ARBA00023015"/>
    </source>
</evidence>
<keyword evidence="14 22" id="KW-1133">Transmembrane helix</keyword>
<evidence type="ECO:0000256" key="22">
    <source>
        <dbReference type="SAM" id="Phobius"/>
    </source>
</evidence>
<dbReference type="Gene3D" id="3.30.160.60">
    <property type="entry name" value="Classic Zinc Finger"/>
    <property type="match status" value="1"/>
</dbReference>
<keyword evidence="4" id="KW-0150">Chloroplast</keyword>
<keyword evidence="8" id="KW-0479">Metal-binding</keyword>
<dbReference type="Pfam" id="PF08209">
    <property type="entry name" value="Sgf11"/>
    <property type="match status" value="1"/>
</dbReference>
<sequence length="497" mass="54308">MFPENSLLSDIYATGISGVVAFSCLGFWGEIGKRGIFDQKLIRKLVHINIGLVFMLCWPLFSSGLQGALLASLIPGLNIIRMLLLGFGVYQDEGTIKSMSRHGDRRELLKGPLYYALSITSACIFYWKTSPISIAVVCNLCAGDGMADIVGRRLGTEKLPYNRNKSVAGSIGMTIAGFLASVAYMYYFASFGYIKSSGWDMIIRFFVISIASAFVESLPISTDIDDNLTKKRFPFNEISARGKSRSLVSPPSEVVQITKAKSSLSLPPFTAATQPSTIVKSPLLTSSRSSVLIPSSSLKEIRFLGLVIGIQSLIVIVIAISRFVCFAEASRVLEDSMSNAEDTKSSHDQLSSQVFLDLVDSVIADVASECHRVARLGLDRDLEVVEEELRLSVEARAKVADPSNNLETNTKYVVDIFGQTHPPVANEVFNCMNCGRQIVAGRFAPHLERCMGKGRKARAKVTRSTTASQNRNTRRNPSDNGLASGPPGFEENVRRTT</sequence>
<dbReference type="GO" id="GO:0008270">
    <property type="term" value="F:zinc ion binding"/>
    <property type="evidence" value="ECO:0007669"/>
    <property type="project" value="UniProtKB-KW"/>
</dbReference>
<evidence type="ECO:0000256" key="7">
    <source>
        <dbReference type="ARBA" id="ARBA00022692"/>
    </source>
</evidence>
<keyword evidence="11" id="KW-0862">Zinc</keyword>
<keyword evidence="13" id="KW-0809">Transit peptide</keyword>
<dbReference type="GO" id="GO:0071819">
    <property type="term" value="C:DUBm complex"/>
    <property type="evidence" value="ECO:0007669"/>
    <property type="project" value="UniProtKB-ARBA"/>
</dbReference>
<evidence type="ECO:0000256" key="11">
    <source>
        <dbReference type="ARBA" id="ARBA00022833"/>
    </source>
</evidence>
<dbReference type="GO" id="GO:0016301">
    <property type="term" value="F:kinase activity"/>
    <property type="evidence" value="ECO:0007669"/>
    <property type="project" value="UniProtKB-KW"/>
</dbReference>
<keyword evidence="18" id="KW-0804">Transcription</keyword>
<keyword evidence="12" id="KW-0156">Chromatin regulator</keyword>
<evidence type="ECO:0000256" key="20">
    <source>
        <dbReference type="RuleBase" id="RU261113"/>
    </source>
</evidence>
<dbReference type="Proteomes" id="UP001642260">
    <property type="component" value="Unassembled WGS sequence"/>
</dbReference>
<evidence type="ECO:0000256" key="21">
    <source>
        <dbReference type="SAM" id="MobiDB-lite"/>
    </source>
</evidence>
<evidence type="ECO:0000256" key="16">
    <source>
        <dbReference type="ARBA" id="ARBA00023136"/>
    </source>
</evidence>
<keyword evidence="24" id="KW-1185">Reference proteome</keyword>
<keyword evidence="10" id="KW-0418">Kinase</keyword>
<proteinExistence type="inferred from homology"/>
<evidence type="ECO:0000256" key="19">
    <source>
        <dbReference type="ARBA" id="ARBA00023242"/>
    </source>
</evidence>
<evidence type="ECO:0000256" key="3">
    <source>
        <dbReference type="ARBA" id="ARBA00010794"/>
    </source>
</evidence>
<evidence type="ECO:0000256" key="14">
    <source>
        <dbReference type="ARBA" id="ARBA00022989"/>
    </source>
</evidence>
<dbReference type="GO" id="GO:0070461">
    <property type="term" value="C:SAGA-type complex"/>
    <property type="evidence" value="ECO:0007669"/>
    <property type="project" value="UniProtKB-ARBA"/>
</dbReference>
<evidence type="ECO:0000256" key="2">
    <source>
        <dbReference type="ARBA" id="ARBA00004508"/>
    </source>
</evidence>
<comment type="subcellular location">
    <subcellularLocation>
        <location evidence="1 20">Nucleus</location>
    </subcellularLocation>
    <subcellularLocation>
        <location evidence="2">Plastid</location>
        <location evidence="2">Chloroplast membrane</location>
        <topology evidence="2">Multi-pass membrane protein</topology>
    </subcellularLocation>
</comment>
<dbReference type="EMBL" id="CAKOAT010708487">
    <property type="protein sequence ID" value="CAH8386418.1"/>
    <property type="molecule type" value="Genomic_DNA"/>
</dbReference>
<evidence type="ECO:0000256" key="18">
    <source>
        <dbReference type="ARBA" id="ARBA00023163"/>
    </source>
</evidence>
<feature type="transmembrane region" description="Helical" evidence="22">
    <location>
        <begin position="201"/>
        <end position="222"/>
    </location>
</feature>
<dbReference type="AlphaFoldDB" id="A0ABC8LSS1"/>
<feature type="transmembrane region" description="Helical" evidence="22">
    <location>
        <begin position="67"/>
        <end position="90"/>
    </location>
</feature>
<comment type="similarity">
    <text evidence="20">Belongs to the SGF11 family.</text>
</comment>
<feature type="region of interest" description="Disordered" evidence="21">
    <location>
        <begin position="454"/>
        <end position="497"/>
    </location>
</feature>
<keyword evidence="5" id="KW-0934">Plastid</keyword>
<evidence type="ECO:0000313" key="24">
    <source>
        <dbReference type="Proteomes" id="UP001642260"/>
    </source>
</evidence>
<reference evidence="23 24" key="1">
    <citation type="submission" date="2022-03" db="EMBL/GenBank/DDBJ databases">
        <authorList>
            <person name="Macdonald S."/>
            <person name="Ahmed S."/>
            <person name="Newling K."/>
        </authorList>
    </citation>
    <scope>NUCLEOTIDE SEQUENCE [LARGE SCALE GENOMIC DNA]</scope>
</reference>
<name>A0ABC8LSS1_ERUVS</name>
<feature type="transmembrane region" description="Helical" evidence="22">
    <location>
        <begin position="303"/>
        <end position="324"/>
    </location>
</feature>
<evidence type="ECO:0000256" key="13">
    <source>
        <dbReference type="ARBA" id="ARBA00022946"/>
    </source>
</evidence>
<keyword evidence="6" id="KW-0808">Transferase</keyword>
<evidence type="ECO:0000256" key="6">
    <source>
        <dbReference type="ARBA" id="ARBA00022679"/>
    </source>
</evidence>
<evidence type="ECO:0000256" key="12">
    <source>
        <dbReference type="ARBA" id="ARBA00022853"/>
    </source>
</evidence>
<evidence type="ECO:0000256" key="9">
    <source>
        <dbReference type="ARBA" id="ARBA00022771"/>
    </source>
</evidence>
<dbReference type="PANTHER" id="PTHR32523">
    <property type="entry name" value="PHYTOL KINASE 1, CHLOROPLASTIC"/>
    <property type="match status" value="1"/>
</dbReference>
<dbReference type="InterPro" id="IPR013246">
    <property type="entry name" value="SAGA_su_Sgf11"/>
</dbReference>
<dbReference type="FunFam" id="3.30.160.60:FF:000118">
    <property type="entry name" value="Ataxin-7-like protein 3"/>
    <property type="match status" value="1"/>
</dbReference>
<evidence type="ECO:0000256" key="8">
    <source>
        <dbReference type="ARBA" id="ARBA00022723"/>
    </source>
</evidence>
<keyword evidence="15" id="KW-0805">Transcription regulation</keyword>
<organism evidence="23 24">
    <name type="scientific">Eruca vesicaria subsp. sativa</name>
    <name type="common">Garden rocket</name>
    <name type="synonym">Eruca sativa</name>
    <dbReference type="NCBI Taxonomy" id="29727"/>
    <lineage>
        <taxon>Eukaryota</taxon>
        <taxon>Viridiplantae</taxon>
        <taxon>Streptophyta</taxon>
        <taxon>Embryophyta</taxon>
        <taxon>Tracheophyta</taxon>
        <taxon>Spermatophyta</taxon>
        <taxon>Magnoliopsida</taxon>
        <taxon>eudicotyledons</taxon>
        <taxon>Gunneridae</taxon>
        <taxon>Pentapetalae</taxon>
        <taxon>rosids</taxon>
        <taxon>malvids</taxon>
        <taxon>Brassicales</taxon>
        <taxon>Brassicaceae</taxon>
        <taxon>Brassiceae</taxon>
        <taxon>Eruca</taxon>
    </lineage>
</organism>
<feature type="transmembrane region" description="Helical" evidence="22">
    <location>
        <begin position="167"/>
        <end position="189"/>
    </location>
</feature>
<dbReference type="PANTHER" id="PTHR32523:SF13">
    <property type="entry name" value="PHYTOL KINASE 2, CHLOROPLASTIC"/>
    <property type="match status" value="1"/>
</dbReference>
<feature type="transmembrane region" description="Helical" evidence="22">
    <location>
        <begin position="12"/>
        <end position="29"/>
    </location>
</feature>
<keyword evidence="19" id="KW-0539">Nucleus</keyword>
<comment type="similarity">
    <text evidence="3">Belongs to the polyprenol kinase family.</text>
</comment>
<keyword evidence="16 22" id="KW-0472">Membrane</keyword>